<evidence type="ECO:0000256" key="5">
    <source>
        <dbReference type="ARBA" id="ARBA00022763"/>
    </source>
</evidence>
<dbReference type="FunFam" id="1.10.8.50:FF:000003">
    <property type="entry name" value="Formamidopyrimidine-DNA glycosylase"/>
    <property type="match status" value="1"/>
</dbReference>
<keyword evidence="11 15" id="KW-0456">Lyase</keyword>
<dbReference type="RefSeq" id="WP_132371162.1">
    <property type="nucleotide sequence ID" value="NZ_SMAN01000004.1"/>
</dbReference>
<dbReference type="SMART" id="SM01232">
    <property type="entry name" value="H2TH"/>
    <property type="match status" value="1"/>
</dbReference>
<evidence type="ECO:0000256" key="7">
    <source>
        <dbReference type="ARBA" id="ARBA00022801"/>
    </source>
</evidence>
<feature type="active site" description="Proton donor" evidence="15">
    <location>
        <position position="3"/>
    </location>
</feature>
<keyword evidence="9 15" id="KW-0238">DNA-binding</keyword>
<evidence type="ECO:0000256" key="1">
    <source>
        <dbReference type="ARBA" id="ARBA00001668"/>
    </source>
</evidence>
<feature type="binding site" evidence="15">
    <location>
        <position position="111"/>
    </location>
    <ligand>
        <name>DNA</name>
        <dbReference type="ChEBI" id="CHEBI:16991"/>
    </ligand>
</feature>
<dbReference type="PANTHER" id="PTHR22993">
    <property type="entry name" value="FORMAMIDOPYRIMIDINE-DNA GLYCOSYLASE"/>
    <property type="match status" value="1"/>
</dbReference>
<dbReference type="InterPro" id="IPR012319">
    <property type="entry name" value="FPG_cat"/>
</dbReference>
<keyword evidence="5 15" id="KW-0227">DNA damage</keyword>
<dbReference type="EC" id="4.2.99.18" evidence="15"/>
<accession>A0A4R3N8S5</accession>
<keyword evidence="8 15" id="KW-0862">Zinc</keyword>
<feature type="active site" description="Proton donor; for delta-elimination activity" evidence="15">
    <location>
        <position position="263"/>
    </location>
</feature>
<keyword evidence="10 15" id="KW-0234">DNA repair</keyword>
<dbReference type="EC" id="3.2.2.23" evidence="15"/>
<dbReference type="InterPro" id="IPR015887">
    <property type="entry name" value="DNA_glyclase_Znf_dom_DNA_BS"/>
</dbReference>
<dbReference type="Pfam" id="PF06831">
    <property type="entry name" value="H2TH"/>
    <property type="match status" value="1"/>
</dbReference>
<dbReference type="Pfam" id="PF01149">
    <property type="entry name" value="Fapy_DNA_glyco"/>
    <property type="match status" value="1"/>
</dbReference>
<dbReference type="Gene3D" id="3.20.190.10">
    <property type="entry name" value="MutM-like, N-terminal"/>
    <property type="match status" value="1"/>
</dbReference>
<dbReference type="InterPro" id="IPR010979">
    <property type="entry name" value="Ribosomal_uS13-like_H2TH"/>
</dbReference>
<evidence type="ECO:0000256" key="9">
    <source>
        <dbReference type="ARBA" id="ARBA00023125"/>
    </source>
</evidence>
<dbReference type="GO" id="GO:0034039">
    <property type="term" value="F:8-oxo-7,8-dihydroguanine DNA N-glycosylase activity"/>
    <property type="evidence" value="ECO:0007669"/>
    <property type="project" value="TreeGrafter"/>
</dbReference>
<protein>
    <recommendedName>
        <fullName evidence="15">Formamidopyrimidine-DNA glycosylase</fullName>
        <shortName evidence="15">Fapy-DNA glycosylase</shortName>
        <ecNumber evidence="15">3.2.2.23</ecNumber>
    </recommendedName>
    <alternativeName>
        <fullName evidence="15">DNA-(apurinic or apyrimidinic site) lyase MutM</fullName>
        <shortName evidence="15">AP lyase MutM</shortName>
        <ecNumber evidence="15">4.2.99.18</ecNumber>
    </alternativeName>
</protein>
<dbReference type="PROSITE" id="PS51068">
    <property type="entry name" value="FPG_CAT"/>
    <property type="match status" value="1"/>
</dbReference>
<dbReference type="SUPFAM" id="SSF46946">
    <property type="entry name" value="S13-like H2TH domain"/>
    <property type="match status" value="1"/>
</dbReference>
<dbReference type="InterPro" id="IPR020629">
    <property type="entry name" value="FPG_Glyclase"/>
</dbReference>
<dbReference type="GO" id="GO:0003684">
    <property type="term" value="F:damaged DNA binding"/>
    <property type="evidence" value="ECO:0007669"/>
    <property type="project" value="InterPro"/>
</dbReference>
<evidence type="ECO:0000256" key="12">
    <source>
        <dbReference type="ARBA" id="ARBA00023268"/>
    </source>
</evidence>
<comment type="caution">
    <text evidence="18">The sequence shown here is derived from an EMBL/GenBank/DDBJ whole genome shotgun (WGS) entry which is preliminary data.</text>
</comment>
<evidence type="ECO:0000256" key="2">
    <source>
        <dbReference type="ARBA" id="ARBA00009409"/>
    </source>
</evidence>
<dbReference type="GO" id="GO:0140078">
    <property type="term" value="F:class I DNA-(apurinic or apyrimidinic site) endonuclease activity"/>
    <property type="evidence" value="ECO:0007669"/>
    <property type="project" value="UniProtKB-EC"/>
</dbReference>
<evidence type="ECO:0000256" key="13">
    <source>
        <dbReference type="ARBA" id="ARBA00023295"/>
    </source>
</evidence>
<comment type="similarity">
    <text evidence="2 15">Belongs to the FPG family.</text>
</comment>
<dbReference type="NCBIfam" id="TIGR00577">
    <property type="entry name" value="fpg"/>
    <property type="match status" value="1"/>
</dbReference>
<dbReference type="PANTHER" id="PTHR22993:SF9">
    <property type="entry name" value="FORMAMIDOPYRIMIDINE-DNA GLYCOSYLASE"/>
    <property type="match status" value="1"/>
</dbReference>
<gene>
    <name evidence="15" type="primary">mutM</name>
    <name evidence="15" type="synonym">fpg</name>
    <name evidence="18" type="ORF">EDD68_10464</name>
</gene>
<evidence type="ECO:0000259" key="17">
    <source>
        <dbReference type="PROSITE" id="PS51068"/>
    </source>
</evidence>
<feature type="active site" description="Proton donor; for beta-elimination activity" evidence="15">
    <location>
        <position position="59"/>
    </location>
</feature>
<proteinExistence type="inferred from homology"/>
<evidence type="ECO:0000256" key="10">
    <source>
        <dbReference type="ARBA" id="ARBA00023204"/>
    </source>
</evidence>
<evidence type="ECO:0000259" key="16">
    <source>
        <dbReference type="PROSITE" id="PS51066"/>
    </source>
</evidence>
<feature type="domain" description="Formamidopyrimidine-DNA glycosylase catalytic" evidence="17">
    <location>
        <begin position="2"/>
        <end position="114"/>
    </location>
</feature>
<dbReference type="CDD" id="cd08966">
    <property type="entry name" value="EcFpg-like_N"/>
    <property type="match status" value="1"/>
</dbReference>
<evidence type="ECO:0000256" key="14">
    <source>
        <dbReference type="ARBA" id="ARBA00044632"/>
    </source>
</evidence>
<dbReference type="AlphaFoldDB" id="A0A4R3N8S5"/>
<keyword evidence="19" id="KW-1185">Reference proteome</keyword>
<dbReference type="HAMAP" id="MF_00103">
    <property type="entry name" value="Fapy_DNA_glycosyl"/>
    <property type="match status" value="1"/>
</dbReference>
<comment type="subunit">
    <text evidence="3 15">Monomer.</text>
</comment>
<dbReference type="OrthoDB" id="9800855at2"/>
<dbReference type="InterPro" id="IPR010663">
    <property type="entry name" value="Znf_FPG/IleRS"/>
</dbReference>
<feature type="binding site" evidence="15">
    <location>
        <position position="92"/>
    </location>
    <ligand>
        <name>DNA</name>
        <dbReference type="ChEBI" id="CHEBI:16991"/>
    </ligand>
</feature>
<sequence length="282" mass="32704">MPELPEVETIKETLKPSVLHKTIKKVTIYWERIIQYPEPDRFSALLQSQEILDMKRRGKYLLFYLTDDVLISHLRMEGKYGLYKKGDPIDSHTHVIFRFTDDTELRYKDVRKFGTMHLYRKGTEFHLPPLHHLGPEPFSSSFNGNHLYERFQKTERVVKNVLLDQRIVAGLGNIYVDEVLYRCSIHPNTKARNLSFEQCETLAEETKTTLREAINAGGTTIRTYVNTHGDIGLFQLNLYVYGQEGKSCKQCGVPIEKIKVGGRGTHFCPGCQGDYQEREMEQ</sequence>
<dbReference type="GO" id="GO:0008270">
    <property type="term" value="F:zinc ion binding"/>
    <property type="evidence" value="ECO:0007669"/>
    <property type="project" value="UniProtKB-UniRule"/>
</dbReference>
<evidence type="ECO:0000313" key="19">
    <source>
        <dbReference type="Proteomes" id="UP000294650"/>
    </source>
</evidence>
<evidence type="ECO:0000256" key="15">
    <source>
        <dbReference type="HAMAP-Rule" id="MF_00103"/>
    </source>
</evidence>
<evidence type="ECO:0000256" key="8">
    <source>
        <dbReference type="ARBA" id="ARBA00022833"/>
    </source>
</evidence>
<dbReference type="Gene3D" id="1.10.8.50">
    <property type="match status" value="1"/>
</dbReference>
<comment type="catalytic activity">
    <reaction evidence="14 15">
        <text>2'-deoxyribonucleotide-(2'-deoxyribose 5'-phosphate)-2'-deoxyribonucleotide-DNA = a 3'-end 2'-deoxyribonucleotide-(2,3-dehydro-2,3-deoxyribose 5'-phosphate)-DNA + a 5'-end 5'-phospho-2'-deoxyribonucleoside-DNA + H(+)</text>
        <dbReference type="Rhea" id="RHEA:66592"/>
        <dbReference type="Rhea" id="RHEA-COMP:13180"/>
        <dbReference type="Rhea" id="RHEA-COMP:16897"/>
        <dbReference type="Rhea" id="RHEA-COMP:17067"/>
        <dbReference type="ChEBI" id="CHEBI:15378"/>
        <dbReference type="ChEBI" id="CHEBI:136412"/>
        <dbReference type="ChEBI" id="CHEBI:157695"/>
        <dbReference type="ChEBI" id="CHEBI:167181"/>
        <dbReference type="EC" id="4.2.99.18"/>
    </reaction>
</comment>
<dbReference type="PROSITE" id="PS01242">
    <property type="entry name" value="ZF_FPG_1"/>
    <property type="match status" value="1"/>
</dbReference>
<comment type="catalytic activity">
    <reaction evidence="1 15">
        <text>Hydrolysis of DNA containing ring-opened 7-methylguanine residues, releasing 2,6-diamino-4-hydroxy-5-(N-methyl)formamidopyrimidine.</text>
        <dbReference type="EC" id="3.2.2.23"/>
    </reaction>
</comment>
<keyword evidence="12 15" id="KW-0511">Multifunctional enzyme</keyword>
<dbReference type="InterPro" id="IPR000214">
    <property type="entry name" value="Znf_DNA_glyclase/AP_lyase"/>
</dbReference>
<feature type="active site" description="Schiff-base intermediate with DNA" evidence="15">
    <location>
        <position position="2"/>
    </location>
</feature>
<comment type="caution">
    <text evidence="15">Lacks conserved residue(s) required for the propagation of feature annotation.</text>
</comment>
<reference evidence="18 19" key="1">
    <citation type="submission" date="2019-03" db="EMBL/GenBank/DDBJ databases">
        <title>Genomic Encyclopedia of Type Strains, Phase IV (KMG-IV): sequencing the most valuable type-strain genomes for metagenomic binning, comparative biology and taxonomic classification.</title>
        <authorList>
            <person name="Goeker M."/>
        </authorList>
    </citation>
    <scope>NUCLEOTIDE SEQUENCE [LARGE SCALE GENOMIC DNA]</scope>
    <source>
        <strain evidence="18 19">DSM 25894</strain>
    </source>
</reference>
<feature type="domain" description="FPG-type" evidence="16">
    <location>
        <begin position="239"/>
        <end position="273"/>
    </location>
</feature>
<dbReference type="EMBL" id="SMAN01000004">
    <property type="protein sequence ID" value="TCT24997.1"/>
    <property type="molecule type" value="Genomic_DNA"/>
</dbReference>
<comment type="cofactor">
    <cofactor evidence="15">
        <name>Zn(2+)</name>
        <dbReference type="ChEBI" id="CHEBI:29105"/>
    </cofactor>
    <text evidence="15">Binds 1 zinc ion per subunit.</text>
</comment>
<dbReference type="PROSITE" id="PS51066">
    <property type="entry name" value="ZF_FPG_2"/>
    <property type="match status" value="1"/>
</dbReference>
<evidence type="ECO:0000256" key="6">
    <source>
        <dbReference type="ARBA" id="ARBA00022771"/>
    </source>
</evidence>
<evidence type="ECO:0000313" key="18">
    <source>
        <dbReference type="EMBL" id="TCT24997.1"/>
    </source>
</evidence>
<keyword evidence="13 15" id="KW-0326">Glycosidase</keyword>
<evidence type="ECO:0000256" key="3">
    <source>
        <dbReference type="ARBA" id="ARBA00011245"/>
    </source>
</evidence>
<comment type="function">
    <text evidence="15">Involved in base excision repair of DNA damaged by oxidation or by mutagenic agents. Acts as DNA glycosylase that recognizes and removes damaged bases. Has a preference for oxidized purines, such as 7,8-dihydro-8-oxoguanine (8-oxoG). Has AP (apurinic/apyrimidinic) lyase activity and introduces nicks in the DNA strand. Cleaves the DNA backbone by beta-delta elimination to generate a single-strand break at the site of the removed base with both 3'- and 5'-phosphates.</text>
</comment>
<dbReference type="SUPFAM" id="SSF81624">
    <property type="entry name" value="N-terminal domain of MutM-like DNA repair proteins"/>
    <property type="match status" value="1"/>
</dbReference>
<dbReference type="Proteomes" id="UP000294650">
    <property type="component" value="Unassembled WGS sequence"/>
</dbReference>
<organism evidence="18 19">
    <name type="scientific">Melghiribacillus thermohalophilus</name>
    <dbReference type="NCBI Taxonomy" id="1324956"/>
    <lineage>
        <taxon>Bacteria</taxon>
        <taxon>Bacillati</taxon>
        <taxon>Bacillota</taxon>
        <taxon>Bacilli</taxon>
        <taxon>Bacillales</taxon>
        <taxon>Bacillaceae</taxon>
        <taxon>Melghiribacillus</taxon>
    </lineage>
</organism>
<dbReference type="GO" id="GO:0003690">
    <property type="term" value="F:double-stranded DNA binding"/>
    <property type="evidence" value="ECO:0007669"/>
    <property type="project" value="UniProtKB-ARBA"/>
</dbReference>
<name>A0A4R3N8S5_9BACI</name>
<dbReference type="NCBIfam" id="NF002211">
    <property type="entry name" value="PRK01103.1"/>
    <property type="match status" value="1"/>
</dbReference>
<dbReference type="GO" id="GO:0006284">
    <property type="term" value="P:base-excision repair"/>
    <property type="evidence" value="ECO:0007669"/>
    <property type="project" value="InterPro"/>
</dbReference>
<dbReference type="SUPFAM" id="SSF57716">
    <property type="entry name" value="Glucocorticoid receptor-like (DNA-binding domain)"/>
    <property type="match status" value="1"/>
</dbReference>
<keyword evidence="4 15" id="KW-0479">Metal-binding</keyword>
<dbReference type="InterPro" id="IPR035937">
    <property type="entry name" value="FPG_N"/>
</dbReference>
<evidence type="ECO:0000256" key="4">
    <source>
        <dbReference type="ARBA" id="ARBA00022723"/>
    </source>
</evidence>
<dbReference type="SMART" id="SM00898">
    <property type="entry name" value="Fapy_DNA_glyco"/>
    <property type="match status" value="1"/>
</dbReference>
<keyword evidence="7 15" id="KW-0378">Hydrolase</keyword>
<evidence type="ECO:0000256" key="11">
    <source>
        <dbReference type="ARBA" id="ARBA00023239"/>
    </source>
</evidence>
<dbReference type="Pfam" id="PF06827">
    <property type="entry name" value="zf-FPG_IleRS"/>
    <property type="match status" value="1"/>
</dbReference>
<keyword evidence="6 15" id="KW-0863">Zinc-finger</keyword>
<dbReference type="InterPro" id="IPR015886">
    <property type="entry name" value="H2TH_FPG"/>
</dbReference>